<evidence type="ECO:0000256" key="8">
    <source>
        <dbReference type="PIRSR" id="PIRSR001134-2"/>
    </source>
</evidence>
<evidence type="ECO:0000256" key="3">
    <source>
        <dbReference type="ARBA" id="ARBA00022801"/>
    </source>
</evidence>
<name>A0A0A1TPJ9_9HYPO</name>
<protein>
    <recommendedName>
        <fullName evidence="10">Peptidase S1A alpha-lytic prodomain domain-containing protein</fullName>
    </recommendedName>
</protein>
<evidence type="ECO:0000313" key="11">
    <source>
        <dbReference type="EMBL" id="CEJ93600.1"/>
    </source>
</evidence>
<accession>A0A0A1TPJ9</accession>
<dbReference type="InterPro" id="IPR043504">
    <property type="entry name" value="Peptidase_S1_PA_chymotrypsin"/>
</dbReference>
<evidence type="ECO:0000313" key="12">
    <source>
        <dbReference type="Proteomes" id="UP000039046"/>
    </source>
</evidence>
<keyword evidence="3" id="KW-0378">Hydrolase</keyword>
<feature type="active site" description="Charge relay system" evidence="7">
    <location>
        <position position="221"/>
    </location>
</feature>
<feature type="chain" id="PRO_5001979639" description="Peptidase S1A alpha-lytic prodomain domain-containing protein" evidence="9">
    <location>
        <begin position="20"/>
        <end position="376"/>
    </location>
</feature>
<dbReference type="EMBL" id="CDHN01000005">
    <property type="protein sequence ID" value="CEJ93600.1"/>
    <property type="molecule type" value="Genomic_DNA"/>
</dbReference>
<feature type="domain" description="Peptidase S1A alpha-lytic prodomain" evidence="10">
    <location>
        <begin position="107"/>
        <end position="172"/>
    </location>
</feature>
<evidence type="ECO:0000256" key="5">
    <source>
        <dbReference type="ARBA" id="ARBA00023145"/>
    </source>
</evidence>
<keyword evidence="5" id="KW-0865">Zymogen</keyword>
<gene>
    <name evidence="11" type="ORF">VHEMI09178</name>
</gene>
<dbReference type="GO" id="GO:0006508">
    <property type="term" value="P:proteolysis"/>
    <property type="evidence" value="ECO:0007669"/>
    <property type="project" value="UniProtKB-KW"/>
</dbReference>
<keyword evidence="6 8" id="KW-1015">Disulfide bond</keyword>
<evidence type="ECO:0000256" key="1">
    <source>
        <dbReference type="ARBA" id="ARBA00022670"/>
    </source>
</evidence>
<feature type="signal peptide" evidence="9">
    <location>
        <begin position="1"/>
        <end position="19"/>
    </location>
</feature>
<dbReference type="GO" id="GO:0005576">
    <property type="term" value="C:extracellular region"/>
    <property type="evidence" value="ECO:0007669"/>
    <property type="project" value="InterPro"/>
</dbReference>
<keyword evidence="12" id="KW-1185">Reference proteome</keyword>
<dbReference type="SUPFAM" id="SSF50494">
    <property type="entry name" value="Trypsin-like serine proteases"/>
    <property type="match status" value="1"/>
</dbReference>
<dbReference type="HOGENOM" id="CLU_030648_2_0_1"/>
<reference evidence="11 12" key="1">
    <citation type="journal article" date="2015" name="Genome Announc.">
        <title>Draft Genome Sequence and Gene Annotation of the Entomopathogenic Fungus Verticillium hemipterigenum.</title>
        <authorList>
            <person name="Horn F."/>
            <person name="Habel A."/>
            <person name="Scharf D.H."/>
            <person name="Dworschak J."/>
            <person name="Brakhage A.A."/>
            <person name="Guthke R."/>
            <person name="Hertweck C."/>
            <person name="Linde J."/>
        </authorList>
    </citation>
    <scope>NUCLEOTIDE SEQUENCE [LARGE SCALE GENOMIC DNA]</scope>
</reference>
<dbReference type="InterPro" id="IPR035070">
    <property type="entry name" value="Streptogrisin_prodomain"/>
</dbReference>
<evidence type="ECO:0000256" key="4">
    <source>
        <dbReference type="ARBA" id="ARBA00022825"/>
    </source>
</evidence>
<evidence type="ECO:0000256" key="6">
    <source>
        <dbReference type="ARBA" id="ARBA00023157"/>
    </source>
</evidence>
<sequence>MELTKFLSFLAIALPVAYGAPAEAATTLHPNMLKAMKRDLGLDAKQAVARIAEDLQASKVLDDLSGSLGPAFAGGWIDAGKSFVGVTDQAMAQKVTAAGATPVVMINSLSRLNEAKTAIDNKLKGHQTRADAGSITGVAAYYVDVAANKVVFEALAANHGQAKDLAAHAGLSATEFEIRTVENMPTPRYNIVGGDPYNSIRASLRCSVGFSVTGGFISAGHCGSQGDGVQSTGGVDLGTFSGSSFPSVDMSYIKTLDSVTLTGYVNDYNGGSYSVSGGSEAAVGANICRSGQTTGVHCGTIKQKDVTVNYAEGTIYGLTQTSACSDHGDSGGSFLAGTQAQGVLSGGNGNCNNAGISYFQPLGPILSTYGVSLILA</sequence>
<dbReference type="AlphaFoldDB" id="A0A0A1TPJ9"/>
<keyword evidence="4" id="KW-0720">Serine protease</keyword>
<organism evidence="11 12">
    <name type="scientific">[Torrubiella] hemipterigena</name>
    <dbReference type="NCBI Taxonomy" id="1531966"/>
    <lineage>
        <taxon>Eukaryota</taxon>
        <taxon>Fungi</taxon>
        <taxon>Dikarya</taxon>
        <taxon>Ascomycota</taxon>
        <taxon>Pezizomycotina</taxon>
        <taxon>Sordariomycetes</taxon>
        <taxon>Hypocreomycetidae</taxon>
        <taxon>Hypocreales</taxon>
        <taxon>Clavicipitaceae</taxon>
        <taxon>Clavicipitaceae incertae sedis</taxon>
        <taxon>'Torrubiella' clade</taxon>
    </lineage>
</organism>
<dbReference type="CDD" id="cd21112">
    <property type="entry name" value="alphaLP-like"/>
    <property type="match status" value="1"/>
</dbReference>
<evidence type="ECO:0000256" key="7">
    <source>
        <dbReference type="PIRSR" id="PIRSR001134-1"/>
    </source>
</evidence>
<feature type="active site" description="Charge relay system" evidence="7">
    <location>
        <position position="249"/>
    </location>
</feature>
<feature type="active site" description="Charge relay system" evidence="7">
    <location>
        <position position="330"/>
    </location>
</feature>
<keyword evidence="2 9" id="KW-0732">Signal</keyword>
<feature type="disulfide bond" evidence="8">
    <location>
        <begin position="324"/>
        <end position="351"/>
    </location>
</feature>
<dbReference type="InterPro" id="IPR009003">
    <property type="entry name" value="Peptidase_S1_PA"/>
</dbReference>
<dbReference type="Pfam" id="PF02983">
    <property type="entry name" value="Pro_Al_protease"/>
    <property type="match status" value="1"/>
</dbReference>
<proteinExistence type="predicted"/>
<dbReference type="Gene3D" id="3.30.300.50">
    <property type="match status" value="2"/>
</dbReference>
<dbReference type="InterPro" id="IPR004236">
    <property type="entry name" value="Pept_S1_alpha_lytic"/>
</dbReference>
<dbReference type="GO" id="GO:0004252">
    <property type="term" value="F:serine-type endopeptidase activity"/>
    <property type="evidence" value="ECO:0007669"/>
    <property type="project" value="InterPro"/>
</dbReference>
<dbReference type="Proteomes" id="UP000039046">
    <property type="component" value="Unassembled WGS sequence"/>
</dbReference>
<dbReference type="PIRSF" id="PIRSF001134">
    <property type="entry name" value="Streptogrisin"/>
    <property type="match status" value="1"/>
</dbReference>
<dbReference type="PRINTS" id="PR00861">
    <property type="entry name" value="ALYTICPTASE"/>
</dbReference>
<keyword evidence="1" id="KW-0645">Protease</keyword>
<evidence type="ECO:0000256" key="2">
    <source>
        <dbReference type="ARBA" id="ARBA00022729"/>
    </source>
</evidence>
<evidence type="ECO:0000259" key="10">
    <source>
        <dbReference type="Pfam" id="PF02983"/>
    </source>
</evidence>
<dbReference type="InterPro" id="IPR001316">
    <property type="entry name" value="Pept_S1A_streptogrisin"/>
</dbReference>
<dbReference type="OrthoDB" id="3762657at2759"/>
<evidence type="ECO:0000256" key="9">
    <source>
        <dbReference type="SAM" id="SignalP"/>
    </source>
</evidence>
<feature type="disulfide bond" evidence="8">
    <location>
        <begin position="206"/>
        <end position="222"/>
    </location>
</feature>
<feature type="disulfide bond" evidence="8">
    <location>
        <begin position="288"/>
        <end position="298"/>
    </location>
</feature>
<dbReference type="Gene3D" id="2.40.10.10">
    <property type="entry name" value="Trypsin-like serine proteases"/>
    <property type="match status" value="2"/>
</dbReference>